<dbReference type="EMBL" id="QGKV02000759">
    <property type="protein sequence ID" value="KAF3565144.1"/>
    <property type="molecule type" value="Genomic_DNA"/>
</dbReference>
<comment type="caution">
    <text evidence="1">The sequence shown here is derived from an EMBL/GenBank/DDBJ whole genome shotgun (WGS) entry which is preliminary data.</text>
</comment>
<dbReference type="Proteomes" id="UP000266723">
    <property type="component" value="Unassembled WGS sequence"/>
</dbReference>
<sequence length="51" mass="6120">MRSIPHRRSFRIRNSVSCPHPSSLLRHCRDRDQRLKKIEIGYQESPIAMIF</sequence>
<keyword evidence="2" id="KW-1185">Reference proteome</keyword>
<accession>A0ABQ7D2D8</accession>
<evidence type="ECO:0000313" key="2">
    <source>
        <dbReference type="Proteomes" id="UP000266723"/>
    </source>
</evidence>
<name>A0ABQ7D2D8_BRACR</name>
<organism evidence="1 2">
    <name type="scientific">Brassica cretica</name>
    <name type="common">Mustard</name>
    <dbReference type="NCBI Taxonomy" id="69181"/>
    <lineage>
        <taxon>Eukaryota</taxon>
        <taxon>Viridiplantae</taxon>
        <taxon>Streptophyta</taxon>
        <taxon>Embryophyta</taxon>
        <taxon>Tracheophyta</taxon>
        <taxon>Spermatophyta</taxon>
        <taxon>Magnoliopsida</taxon>
        <taxon>eudicotyledons</taxon>
        <taxon>Gunneridae</taxon>
        <taxon>Pentapetalae</taxon>
        <taxon>rosids</taxon>
        <taxon>malvids</taxon>
        <taxon>Brassicales</taxon>
        <taxon>Brassicaceae</taxon>
        <taxon>Brassiceae</taxon>
        <taxon>Brassica</taxon>
    </lineage>
</organism>
<protein>
    <submittedName>
        <fullName evidence="1">Uncharacterized protein</fullName>
    </submittedName>
</protein>
<reference evidence="1 2" key="1">
    <citation type="journal article" date="2020" name="BMC Genomics">
        <title>Intraspecific diversification of the crop wild relative Brassica cretica Lam. using demographic model selection.</title>
        <authorList>
            <person name="Kioukis A."/>
            <person name="Michalopoulou V.A."/>
            <person name="Briers L."/>
            <person name="Pirintsos S."/>
            <person name="Studholme D.J."/>
            <person name="Pavlidis P."/>
            <person name="Sarris P.F."/>
        </authorList>
    </citation>
    <scope>NUCLEOTIDE SEQUENCE [LARGE SCALE GENOMIC DNA]</scope>
    <source>
        <strain evidence="2">cv. PFS-1207/04</strain>
    </source>
</reference>
<proteinExistence type="predicted"/>
<gene>
    <name evidence="1" type="ORF">DY000_02013513</name>
</gene>
<evidence type="ECO:0000313" key="1">
    <source>
        <dbReference type="EMBL" id="KAF3565144.1"/>
    </source>
</evidence>